<dbReference type="Pfam" id="PF06161">
    <property type="entry name" value="DUF975"/>
    <property type="match status" value="1"/>
</dbReference>
<reference evidence="3" key="2">
    <citation type="journal article" date="2021" name="PeerJ">
        <title>Extensive microbial diversity within the chicken gut microbiome revealed by metagenomics and culture.</title>
        <authorList>
            <person name="Gilroy R."/>
            <person name="Ravi A."/>
            <person name="Getino M."/>
            <person name="Pursley I."/>
            <person name="Horton D.L."/>
            <person name="Alikhan N.F."/>
            <person name="Baker D."/>
            <person name="Gharbi K."/>
            <person name="Hall N."/>
            <person name="Watson M."/>
            <person name="Adriaenssens E.M."/>
            <person name="Foster-Nyarko E."/>
            <person name="Jarju S."/>
            <person name="Secka A."/>
            <person name="Antonio M."/>
            <person name="Oren A."/>
            <person name="Chaudhuri R.R."/>
            <person name="La Ragione R."/>
            <person name="Hildebrand F."/>
            <person name="Pallen M.J."/>
        </authorList>
    </citation>
    <scope>NUCLEOTIDE SEQUENCE</scope>
    <source>
        <strain evidence="3">CHK187-14744</strain>
    </source>
</reference>
<protein>
    <submittedName>
        <fullName evidence="3">DUF975 family protein</fullName>
    </submittedName>
</protein>
<proteinExistence type="predicted"/>
<evidence type="ECO:0000256" key="2">
    <source>
        <dbReference type="SAM" id="SignalP"/>
    </source>
</evidence>
<feature type="signal peptide" evidence="2">
    <location>
        <begin position="1"/>
        <end position="38"/>
    </location>
</feature>
<organism evidence="3 4">
    <name type="scientific">Candidatus Onthocola gallistercoris</name>
    <dbReference type="NCBI Taxonomy" id="2840876"/>
    <lineage>
        <taxon>Bacteria</taxon>
        <taxon>Bacillati</taxon>
        <taxon>Bacillota</taxon>
        <taxon>Bacilli</taxon>
        <taxon>Candidatus Onthocola</taxon>
    </lineage>
</organism>
<dbReference type="PANTHER" id="PTHR40076">
    <property type="entry name" value="MEMBRANE PROTEIN-RELATED"/>
    <property type="match status" value="1"/>
</dbReference>
<feature type="transmembrane region" description="Helical" evidence="1">
    <location>
        <begin position="463"/>
        <end position="481"/>
    </location>
</feature>
<keyword evidence="2" id="KW-0732">Signal</keyword>
<feature type="transmembrane region" description="Helical" evidence="1">
    <location>
        <begin position="424"/>
        <end position="443"/>
    </location>
</feature>
<feature type="transmembrane region" description="Helical" evidence="1">
    <location>
        <begin position="203"/>
        <end position="224"/>
    </location>
</feature>
<dbReference type="AlphaFoldDB" id="A0A9D1KXH2"/>
<name>A0A9D1KXH2_9FIRM</name>
<sequence length="611" mass="69912">MITRKEMKRKGKAALKKHYFIFMAACLIAAFFASEFSASLNFSHAQNREALKTHFTDPKVYTTVPLGVTWRDVLQDILENDLEEGRALSQDLKTKAVEQSHSGNPMFGRTRGVLSGIVNQLTSGSILITFTAAVNSITGSENAGVMVLIIGGTLCFFLFWFLIQNTYGIIMRRIFLEGRTYQKVPLQRFIFLLRVKKWLQASWIMFVKYIFQFLWSLTIIGGMIKHYSYFLVPYIAAENPDMKAREAINLSRRMMKGHKWECFRFEFSFLGWYVVGGLTLGIADILYINPYIIASFTEYYVQLRQQAKENQIPGTERLADIYLYKQADQETLNAVYNDVVITMNEHIKDPEEPVGIRGFFAKYLGILFFRTEKEKQYEQYQALKLKNEELEDAANGLTYPGRLYPIPESARRKLVASLNYMRRYSVWSLILIFFTFSFIGWLWEVCLHLITDGIFVNRGALHGPWLPIYGSGGVLILTLLSRFRKRPLIEFTSIVLVCGILEYMTSYIMEITSGGTKWWDYSGYFLNLHGRICAEGLLVFGIGGLMIAYVLAPILDSLILKIPFHTLRILCAALALAFLADLVYSQKYPNVGEGITSYTANGDTEISETFL</sequence>
<feature type="transmembrane region" description="Helical" evidence="1">
    <location>
        <begin position="567"/>
        <end position="584"/>
    </location>
</feature>
<feature type="transmembrane region" description="Helical" evidence="1">
    <location>
        <begin position="488"/>
        <end position="508"/>
    </location>
</feature>
<dbReference type="PANTHER" id="PTHR40076:SF1">
    <property type="entry name" value="MEMBRANE PROTEIN"/>
    <property type="match status" value="1"/>
</dbReference>
<feature type="transmembrane region" description="Helical" evidence="1">
    <location>
        <begin position="528"/>
        <end position="555"/>
    </location>
</feature>
<keyword evidence="1" id="KW-1133">Transmembrane helix</keyword>
<keyword evidence="1" id="KW-0472">Membrane</keyword>
<evidence type="ECO:0000313" key="4">
    <source>
        <dbReference type="Proteomes" id="UP000824164"/>
    </source>
</evidence>
<feature type="transmembrane region" description="Helical" evidence="1">
    <location>
        <begin position="269"/>
        <end position="288"/>
    </location>
</feature>
<feature type="chain" id="PRO_5038854540" evidence="2">
    <location>
        <begin position="39"/>
        <end position="611"/>
    </location>
</feature>
<evidence type="ECO:0000256" key="1">
    <source>
        <dbReference type="SAM" id="Phobius"/>
    </source>
</evidence>
<dbReference type="InterPro" id="IPR010540">
    <property type="entry name" value="CmpB_TMEM229"/>
</dbReference>
<keyword evidence="1" id="KW-0812">Transmembrane</keyword>
<accession>A0A9D1KXH2</accession>
<dbReference type="EMBL" id="DVLT01000038">
    <property type="protein sequence ID" value="HIU02704.1"/>
    <property type="molecule type" value="Genomic_DNA"/>
</dbReference>
<feature type="transmembrane region" description="Helical" evidence="1">
    <location>
        <begin position="143"/>
        <end position="163"/>
    </location>
</feature>
<dbReference type="Proteomes" id="UP000824164">
    <property type="component" value="Unassembled WGS sequence"/>
</dbReference>
<gene>
    <name evidence="3" type="ORF">IAB63_05575</name>
</gene>
<evidence type="ECO:0000313" key="3">
    <source>
        <dbReference type="EMBL" id="HIU02704.1"/>
    </source>
</evidence>
<dbReference type="InterPro" id="IPR010380">
    <property type="entry name" value="DUF975"/>
</dbReference>
<reference evidence="3" key="1">
    <citation type="submission" date="2020-10" db="EMBL/GenBank/DDBJ databases">
        <authorList>
            <person name="Gilroy R."/>
        </authorList>
    </citation>
    <scope>NUCLEOTIDE SEQUENCE</scope>
    <source>
        <strain evidence="3">CHK187-14744</strain>
    </source>
</reference>
<comment type="caution">
    <text evidence="3">The sequence shown here is derived from an EMBL/GenBank/DDBJ whole genome shotgun (WGS) entry which is preliminary data.</text>
</comment>
<dbReference type="Pfam" id="PF06541">
    <property type="entry name" value="ABC_trans_CmpB"/>
    <property type="match status" value="1"/>
</dbReference>